<feature type="compositionally biased region" description="Polar residues" evidence="4">
    <location>
        <begin position="733"/>
        <end position="751"/>
    </location>
</feature>
<dbReference type="Gene3D" id="1.20.1250.20">
    <property type="entry name" value="MFS general substrate transporter like domains"/>
    <property type="match status" value="2"/>
</dbReference>
<evidence type="ECO:0000256" key="2">
    <source>
        <dbReference type="ARBA" id="ARBA00022989"/>
    </source>
</evidence>
<feature type="compositionally biased region" description="Low complexity" evidence="4">
    <location>
        <begin position="606"/>
        <end position="657"/>
    </location>
</feature>
<name>A0A7J7JKY9_BUGNE</name>
<comment type="caution">
    <text evidence="6">The sequence shown here is derived from an EMBL/GenBank/DDBJ whole genome shotgun (WGS) entry which is preliminary data.</text>
</comment>
<evidence type="ECO:0000256" key="1">
    <source>
        <dbReference type="ARBA" id="ARBA00022692"/>
    </source>
</evidence>
<feature type="compositionally biased region" description="Polar residues" evidence="4">
    <location>
        <begin position="519"/>
        <end position="543"/>
    </location>
</feature>
<feature type="compositionally biased region" description="Low complexity" evidence="4">
    <location>
        <begin position="395"/>
        <end position="407"/>
    </location>
</feature>
<dbReference type="PANTHER" id="PTHR23121:SF9">
    <property type="entry name" value="SODIUM-DEPENDENT GLUCOSE TRANSPORTER 1"/>
    <property type="match status" value="1"/>
</dbReference>
<dbReference type="InterPro" id="IPR036259">
    <property type="entry name" value="MFS_trans_sf"/>
</dbReference>
<feature type="compositionally biased region" description="Polar residues" evidence="4">
    <location>
        <begin position="410"/>
        <end position="438"/>
    </location>
</feature>
<keyword evidence="3 5" id="KW-0472">Membrane</keyword>
<reference evidence="6" key="1">
    <citation type="submission" date="2020-06" db="EMBL/GenBank/DDBJ databases">
        <title>Draft genome of Bugula neritina, a colonial animal packing powerful symbionts and potential medicines.</title>
        <authorList>
            <person name="Rayko M."/>
        </authorList>
    </citation>
    <scope>NUCLEOTIDE SEQUENCE [LARGE SCALE GENOMIC DNA]</scope>
    <source>
        <strain evidence="6">Kwan_BN1</strain>
    </source>
</reference>
<evidence type="ECO:0000256" key="5">
    <source>
        <dbReference type="SAM" id="Phobius"/>
    </source>
</evidence>
<feature type="compositionally biased region" description="Polar residues" evidence="4">
    <location>
        <begin position="266"/>
        <end position="288"/>
    </location>
</feature>
<evidence type="ECO:0000256" key="4">
    <source>
        <dbReference type="SAM" id="MobiDB-lite"/>
    </source>
</evidence>
<evidence type="ECO:0000313" key="7">
    <source>
        <dbReference type="Proteomes" id="UP000593567"/>
    </source>
</evidence>
<feature type="transmembrane region" description="Helical" evidence="5">
    <location>
        <begin position="129"/>
        <end position="150"/>
    </location>
</feature>
<keyword evidence="1 5" id="KW-0812">Transmembrane</keyword>
<proteinExistence type="predicted"/>
<accession>A0A7J7JKY9</accession>
<feature type="transmembrane region" description="Helical" evidence="5">
    <location>
        <begin position="898"/>
        <end position="921"/>
    </location>
</feature>
<feature type="compositionally biased region" description="Pro residues" evidence="4">
    <location>
        <begin position="335"/>
        <end position="362"/>
    </location>
</feature>
<evidence type="ECO:0000313" key="6">
    <source>
        <dbReference type="EMBL" id="KAF6026805.1"/>
    </source>
</evidence>
<keyword evidence="7" id="KW-1185">Reference proteome</keyword>
<feature type="transmembrane region" description="Helical" evidence="5">
    <location>
        <begin position="191"/>
        <end position="210"/>
    </location>
</feature>
<feature type="transmembrane region" description="Helical" evidence="5">
    <location>
        <begin position="961"/>
        <end position="982"/>
    </location>
</feature>
<dbReference type="AlphaFoldDB" id="A0A7J7JKY9"/>
<feature type="compositionally biased region" description="Polar residues" evidence="4">
    <location>
        <begin position="366"/>
        <end position="394"/>
    </location>
</feature>
<feature type="transmembrane region" description="Helical" evidence="5">
    <location>
        <begin position="771"/>
        <end position="795"/>
    </location>
</feature>
<feature type="transmembrane region" description="Helical" evidence="5">
    <location>
        <begin position="830"/>
        <end position="848"/>
    </location>
</feature>
<dbReference type="Proteomes" id="UP000593567">
    <property type="component" value="Unassembled WGS sequence"/>
</dbReference>
<gene>
    <name evidence="6" type="ORF">EB796_014906</name>
</gene>
<dbReference type="EMBL" id="VXIV02002204">
    <property type="protein sequence ID" value="KAF6026805.1"/>
    <property type="molecule type" value="Genomic_DNA"/>
</dbReference>
<feature type="region of interest" description="Disordered" evidence="4">
    <location>
        <begin position="266"/>
        <end position="496"/>
    </location>
</feature>
<dbReference type="PANTHER" id="PTHR23121">
    <property type="entry name" value="SODIUM-DEPENDENT GLUCOSE TRANSPORTER 1"/>
    <property type="match status" value="1"/>
</dbReference>
<evidence type="ECO:0000256" key="3">
    <source>
        <dbReference type="ARBA" id="ARBA00023136"/>
    </source>
</evidence>
<feature type="transmembrane region" description="Helical" evidence="5">
    <location>
        <begin position="927"/>
        <end position="949"/>
    </location>
</feature>
<sequence>MSTSNTSLYNTVKELLTHHNNISMLQAEDEDDVTVFDKTSLITRSSKRPGPAVSLRNNKLINTFSLCGAFFGIGLAIAIPGPTLGYLQCRVGATLQSISYIFPSRSVGYLVGSVVGGVLFDRFPNKEKLFVALALILAGITICIAPWVFSLPTLCVLFSLTSIAMGFLDTGGNVICLKIWGKSSGPYMQSLHFAFGLGACIAPLVAAPFLSSVSGLTCNTSVELGDNFTLTTPAAFVPQVLSKRAANDSLSGLLSAFTPSTQFASGVSQTSAAPDTRKSLNTSTSVTSAAPAPGKPSHTGGVVSKNADLNDGSGNNIGKYIDDNKQKLFSSSLPPTTPPTTPPLTPFTTPPTTPLTTPPTTPPTTRAATSFENSSTNSKEAQLKQLSSDTTENVTPAATSAATPSAADTGVSSANNLTGFSSPPSSTSAVDTNTVAIESTNTSTTNTSTTNTSTTNTSTTKTNSTDGATTSSDDTVTTSSADAVTTSSGDTASSYTSDAMVNTDSSLAAGIDNSTVVTSPEETFNETSFTNSSLDPSSYLSNKTTSTTPLSSSQSDSNPSSATPASGSTASSSELRLSTTTLSTTTITSSTPATVSNVSTIANVSTTETTTPTSGKMTPTPEKTTPTAESEKTIPAPEKTTPAPEKTTPTPEKTTPTVESGETIPAPEKTTPTPEKTTPTPEKTTPNPEKTTPTVESGKTIPAPEKTTPTPEKTTPTPEKSKATPRAAKPSHSGDSNAKPPQTFSSGNSTHTPSFFEQAKDVFSSISKVQFSYLIIAIVLVTFGVVFCCLQCGCCSGRTGMARFKSENDLQEVVDNFTASNVSTHYKVKVMSAAFVFFFVYVGTEVAYGQFIATFGILHRSHLSEKRAALLTSLYWGSFAMARGLCIPLSKCLTPNTMLIVSIVISVFSTAGLAIATTAFAALNGPVWFFSLTLGVGMAAIFPTGVLWLENYIKVTSKMAAVFVCASALGEMAVPAIVGFSINSIGPLSLIYTSLISMVICAATFIVMKYLVSAPRSSYRPVRTSAPKENRNTMQMQEFEFSDDSDLTDSEPILRKNVTKLNGYP</sequence>
<feature type="compositionally biased region" description="Low complexity" evidence="4">
    <location>
        <begin position="439"/>
        <end position="494"/>
    </location>
</feature>
<feature type="transmembrane region" description="Helical" evidence="5">
    <location>
        <begin position="60"/>
        <end position="80"/>
    </location>
</feature>
<feature type="transmembrane region" description="Helical" evidence="5">
    <location>
        <begin position="156"/>
        <end position="179"/>
    </location>
</feature>
<dbReference type="InterPro" id="IPR011701">
    <property type="entry name" value="MFS"/>
</dbReference>
<dbReference type="GO" id="GO:0022857">
    <property type="term" value="F:transmembrane transporter activity"/>
    <property type="evidence" value="ECO:0007669"/>
    <property type="project" value="InterPro"/>
</dbReference>
<feature type="transmembrane region" description="Helical" evidence="5">
    <location>
        <begin position="988"/>
        <end position="1012"/>
    </location>
</feature>
<keyword evidence="2 5" id="KW-1133">Transmembrane helix</keyword>
<protein>
    <submittedName>
        <fullName evidence="6">Uncharacterized protein</fullName>
    </submittedName>
</protein>
<dbReference type="SUPFAM" id="SSF103473">
    <property type="entry name" value="MFS general substrate transporter"/>
    <property type="match status" value="2"/>
</dbReference>
<feature type="region of interest" description="Disordered" evidence="4">
    <location>
        <begin position="519"/>
        <end position="577"/>
    </location>
</feature>
<feature type="transmembrane region" description="Helical" evidence="5">
    <location>
        <begin position="100"/>
        <end position="120"/>
    </location>
</feature>
<organism evidence="6 7">
    <name type="scientific">Bugula neritina</name>
    <name type="common">Brown bryozoan</name>
    <name type="synonym">Sertularia neritina</name>
    <dbReference type="NCBI Taxonomy" id="10212"/>
    <lineage>
        <taxon>Eukaryota</taxon>
        <taxon>Metazoa</taxon>
        <taxon>Spiralia</taxon>
        <taxon>Lophotrochozoa</taxon>
        <taxon>Bryozoa</taxon>
        <taxon>Gymnolaemata</taxon>
        <taxon>Cheilostomatida</taxon>
        <taxon>Flustrina</taxon>
        <taxon>Buguloidea</taxon>
        <taxon>Bugulidae</taxon>
        <taxon>Bugula</taxon>
    </lineage>
</organism>
<feature type="region of interest" description="Disordered" evidence="4">
    <location>
        <begin position="599"/>
        <end position="751"/>
    </location>
</feature>
<feature type="compositionally biased region" description="Low complexity" evidence="4">
    <location>
        <begin position="544"/>
        <end position="577"/>
    </location>
</feature>
<dbReference type="Pfam" id="PF07690">
    <property type="entry name" value="MFS_1"/>
    <property type="match status" value="1"/>
</dbReference>
<feature type="compositionally biased region" description="Low complexity" evidence="4">
    <location>
        <begin position="667"/>
        <end position="718"/>
    </location>
</feature>
<dbReference type="OrthoDB" id="546893at2759"/>
<feature type="transmembrane region" description="Helical" evidence="5">
    <location>
        <begin position="868"/>
        <end position="886"/>
    </location>
</feature>